<evidence type="ECO:0000313" key="3">
    <source>
        <dbReference type="Proteomes" id="UP000515856"/>
    </source>
</evidence>
<keyword evidence="1" id="KW-0812">Transmembrane</keyword>
<gene>
    <name evidence="2" type="ORF">H9Q80_12120</name>
</gene>
<name>A0A7G9GJN1_9FIRM</name>
<dbReference type="Proteomes" id="UP000515856">
    <property type="component" value="Chromosome"/>
</dbReference>
<dbReference type="RefSeq" id="WP_117455305.1">
    <property type="nucleotide sequence ID" value="NZ_CP060636.1"/>
</dbReference>
<organism evidence="2 3">
    <name type="scientific">[Eubacterium] hominis</name>
    <dbReference type="NCBI Taxonomy" id="2764325"/>
    <lineage>
        <taxon>Bacteria</taxon>
        <taxon>Bacillati</taxon>
        <taxon>Bacillota</taxon>
        <taxon>Erysipelotrichia</taxon>
        <taxon>Erysipelotrichales</taxon>
        <taxon>Erysipelotrichaceae</taxon>
        <taxon>Amedibacillus</taxon>
    </lineage>
</organism>
<reference evidence="2 3" key="1">
    <citation type="submission" date="2020-08" db="EMBL/GenBank/DDBJ databases">
        <authorList>
            <person name="Liu C."/>
            <person name="Sun Q."/>
        </authorList>
    </citation>
    <scope>NUCLEOTIDE SEQUENCE [LARGE SCALE GENOMIC DNA]</scope>
    <source>
        <strain evidence="2 3">NSJ-61</strain>
    </source>
</reference>
<accession>A0A7G9GJN1</accession>
<feature type="transmembrane region" description="Helical" evidence="1">
    <location>
        <begin position="141"/>
        <end position="163"/>
    </location>
</feature>
<evidence type="ECO:0000256" key="1">
    <source>
        <dbReference type="SAM" id="Phobius"/>
    </source>
</evidence>
<feature type="transmembrane region" description="Helical" evidence="1">
    <location>
        <begin position="35"/>
        <end position="57"/>
    </location>
</feature>
<feature type="transmembrane region" description="Helical" evidence="1">
    <location>
        <begin position="7"/>
        <end position="29"/>
    </location>
</feature>
<feature type="transmembrane region" description="Helical" evidence="1">
    <location>
        <begin position="77"/>
        <end position="99"/>
    </location>
</feature>
<dbReference type="EMBL" id="CP060636">
    <property type="protein sequence ID" value="QNM11013.1"/>
    <property type="molecule type" value="Genomic_DNA"/>
</dbReference>
<evidence type="ECO:0000313" key="2">
    <source>
        <dbReference type="EMBL" id="QNM11013.1"/>
    </source>
</evidence>
<proteinExistence type="predicted"/>
<protein>
    <submittedName>
        <fullName evidence="2">Uncharacterized protein</fullName>
    </submittedName>
</protein>
<sequence length="260" mass="30187">MNREKKLNILTVLLILCICFAITITFHFVDKRLGFYLGFVRAIFYLCAGAVFCFITYHMLKKRNQYNHASFQDMGMLVLKFVLLCVAFIWIVIGMYAIARPFETDRGKAEDWIIFVFGIFSFIAMIILFPKIKRWWKLKTVSNGMISLVFMLLLTGMGIFSIIGGGVEIITHLQDLTYLDEPDQVMLFHCSSVRKHTSRSIFYTQIKGYDEFGDLWIFDSSSYKMRDDAQDGYCIVDYLPHTKTVMSISFINDGIDWDDS</sequence>
<keyword evidence="1" id="KW-1133">Transmembrane helix</keyword>
<keyword evidence="1" id="KW-0472">Membrane</keyword>
<feature type="transmembrane region" description="Helical" evidence="1">
    <location>
        <begin position="111"/>
        <end position="129"/>
    </location>
</feature>
<keyword evidence="3" id="KW-1185">Reference proteome</keyword>
<dbReference type="AlphaFoldDB" id="A0A7G9GJN1"/>
<dbReference type="KEGG" id="ehn:H9Q80_12120"/>